<dbReference type="InterPro" id="IPR051781">
    <property type="entry name" value="Metallo-dep_Hydrolase"/>
</dbReference>
<evidence type="ECO:0000259" key="1">
    <source>
        <dbReference type="Pfam" id="PF01979"/>
    </source>
</evidence>
<dbReference type="AlphaFoldDB" id="A0A6A7KB33"/>
<evidence type="ECO:0000313" key="2">
    <source>
        <dbReference type="EMBL" id="MPW26606.1"/>
    </source>
</evidence>
<dbReference type="Pfam" id="PF01979">
    <property type="entry name" value="Amidohydro_1"/>
    <property type="match status" value="1"/>
</dbReference>
<dbReference type="SUPFAM" id="SSF51556">
    <property type="entry name" value="Metallo-dependent hydrolases"/>
    <property type="match status" value="1"/>
</dbReference>
<dbReference type="PANTHER" id="PTHR43135">
    <property type="entry name" value="ALPHA-D-RIBOSE 1-METHYLPHOSPHONATE 5-TRIPHOSPHATE DIPHOSPHATASE"/>
    <property type="match status" value="1"/>
</dbReference>
<dbReference type="Gene3D" id="3.20.20.140">
    <property type="entry name" value="Metal-dependent hydrolases"/>
    <property type="match status" value="1"/>
</dbReference>
<keyword evidence="2" id="KW-0378">Hydrolase</keyword>
<keyword evidence="3" id="KW-1185">Reference proteome</keyword>
<sequence length="307" mass="34778">MFIEAHMHISLNGENASNFRNKIVQDNTIAEQLIRQNIIAYKSRGILAIRDGGDPINLSHIARRVAQEEGIIYKTPIHAIYKKGQYGSFIGKGIHDTSDFKVVMGEIEKYKPDFIKIPVTGMMNFDQYGEVGEIAFSEDELNYMVKYAKDKNLPVMVHVNSRIGVQRAIQAGVDTIEHGYYMEEEELHAMKESNIIWVPTLAPLGNIIYSKDERYKSQIKIIRKIFEEQCNTVLKAYSIGVKLAVGSDAGAYKVCHGSGFFDELIYMNKAGIKKQPLMDLAYENGLRALNITSKEMEEAQNQIIMNE</sequence>
<accession>A0A6A7KB33</accession>
<feature type="domain" description="Amidohydrolase-related" evidence="1">
    <location>
        <begin position="2"/>
        <end position="292"/>
    </location>
</feature>
<comment type="caution">
    <text evidence="2">The sequence shown here is derived from an EMBL/GenBank/DDBJ whole genome shotgun (WGS) entry which is preliminary data.</text>
</comment>
<gene>
    <name evidence="2" type="ORF">GC105_12485</name>
</gene>
<proteinExistence type="predicted"/>
<dbReference type="EMBL" id="WHNX01000022">
    <property type="protein sequence ID" value="MPW26606.1"/>
    <property type="molecule type" value="Genomic_DNA"/>
</dbReference>
<dbReference type="InterPro" id="IPR006680">
    <property type="entry name" value="Amidohydro-rel"/>
</dbReference>
<dbReference type="InterPro" id="IPR032466">
    <property type="entry name" value="Metal_Hydrolase"/>
</dbReference>
<protein>
    <submittedName>
        <fullName evidence="2">Amidohydrolase family protein</fullName>
    </submittedName>
</protein>
<reference evidence="2 3" key="1">
    <citation type="submission" date="2019-10" db="EMBL/GenBank/DDBJ databases">
        <title>Alkalibaculum tamaniensis sp.nov., a new alkaliphilic acetogen, isolated on methoxylated aromatics from a mud volcano.</title>
        <authorList>
            <person name="Khomyakova M.A."/>
            <person name="Merkel A.Y."/>
            <person name="Bonch-Osmolovskaya E.A."/>
            <person name="Slobodkin A.I."/>
        </authorList>
    </citation>
    <scope>NUCLEOTIDE SEQUENCE [LARGE SCALE GENOMIC DNA]</scope>
    <source>
        <strain evidence="2 3">M08DMB</strain>
    </source>
</reference>
<dbReference type="RefSeq" id="WP_152805276.1">
    <property type="nucleotide sequence ID" value="NZ_WHNX01000022.1"/>
</dbReference>
<name>A0A6A7KB33_9FIRM</name>
<dbReference type="PANTHER" id="PTHR43135:SF3">
    <property type="entry name" value="ALPHA-D-RIBOSE 1-METHYLPHOSPHONATE 5-TRIPHOSPHATE DIPHOSPHATASE"/>
    <property type="match status" value="1"/>
</dbReference>
<dbReference type="GO" id="GO:0016787">
    <property type="term" value="F:hydrolase activity"/>
    <property type="evidence" value="ECO:0007669"/>
    <property type="project" value="UniProtKB-KW"/>
</dbReference>
<dbReference type="Proteomes" id="UP000440004">
    <property type="component" value="Unassembled WGS sequence"/>
</dbReference>
<evidence type="ECO:0000313" key="3">
    <source>
        <dbReference type="Proteomes" id="UP000440004"/>
    </source>
</evidence>
<organism evidence="2 3">
    <name type="scientific">Alkalibaculum sporogenes</name>
    <dbReference type="NCBI Taxonomy" id="2655001"/>
    <lineage>
        <taxon>Bacteria</taxon>
        <taxon>Bacillati</taxon>
        <taxon>Bacillota</taxon>
        <taxon>Clostridia</taxon>
        <taxon>Eubacteriales</taxon>
        <taxon>Eubacteriaceae</taxon>
        <taxon>Alkalibaculum</taxon>
    </lineage>
</organism>